<dbReference type="Pfam" id="PF26133">
    <property type="entry name" value="DUF8039"/>
    <property type="match status" value="1"/>
</dbReference>
<dbReference type="InterPro" id="IPR058352">
    <property type="entry name" value="DUF8039"/>
</dbReference>
<organism evidence="2 3">
    <name type="scientific">Thalictrum thalictroides</name>
    <name type="common">Rue-anemone</name>
    <name type="synonym">Anemone thalictroides</name>
    <dbReference type="NCBI Taxonomy" id="46969"/>
    <lineage>
        <taxon>Eukaryota</taxon>
        <taxon>Viridiplantae</taxon>
        <taxon>Streptophyta</taxon>
        <taxon>Embryophyta</taxon>
        <taxon>Tracheophyta</taxon>
        <taxon>Spermatophyta</taxon>
        <taxon>Magnoliopsida</taxon>
        <taxon>Ranunculales</taxon>
        <taxon>Ranunculaceae</taxon>
        <taxon>Thalictroideae</taxon>
        <taxon>Thalictrum</taxon>
    </lineage>
</organism>
<sequence>MIEIRALLAGRTQIPDIPSPSSHASRHSVTVDNVNIGKECDMRGGCRWPLQVVARGIVQDVDPLTDFGNRKLEEGNFKVYVNVVLDPNVQLPCPHDEYFTTLGHVGQGSVIWPRELLVFNSTPSTCS</sequence>
<evidence type="ECO:0000313" key="3">
    <source>
        <dbReference type="Proteomes" id="UP000554482"/>
    </source>
</evidence>
<name>A0A7J6WRA9_THATH</name>
<reference evidence="2 3" key="1">
    <citation type="submission" date="2020-06" db="EMBL/GenBank/DDBJ databases">
        <title>Transcriptomic and genomic resources for Thalictrum thalictroides and T. hernandezii: Facilitating candidate gene discovery in an emerging model plant lineage.</title>
        <authorList>
            <person name="Arias T."/>
            <person name="Riano-Pachon D.M."/>
            <person name="Di Stilio V.S."/>
        </authorList>
    </citation>
    <scope>NUCLEOTIDE SEQUENCE [LARGE SCALE GENOMIC DNA]</scope>
    <source>
        <strain evidence="3">cv. WT478/WT964</strain>
        <tissue evidence="2">Leaves</tissue>
    </source>
</reference>
<accession>A0A7J6WRA9</accession>
<dbReference type="AlphaFoldDB" id="A0A7J6WRA9"/>
<protein>
    <recommendedName>
        <fullName evidence="1">DUF8039 domain-containing protein</fullName>
    </recommendedName>
</protein>
<evidence type="ECO:0000313" key="2">
    <source>
        <dbReference type="EMBL" id="KAF5199005.1"/>
    </source>
</evidence>
<evidence type="ECO:0000259" key="1">
    <source>
        <dbReference type="Pfam" id="PF26133"/>
    </source>
</evidence>
<proteinExistence type="predicted"/>
<dbReference type="OrthoDB" id="914137at2759"/>
<feature type="domain" description="DUF8039" evidence="1">
    <location>
        <begin position="31"/>
        <end position="119"/>
    </location>
</feature>
<comment type="caution">
    <text evidence="2">The sequence shown here is derived from an EMBL/GenBank/DDBJ whole genome shotgun (WGS) entry which is preliminary data.</text>
</comment>
<keyword evidence="3" id="KW-1185">Reference proteome</keyword>
<dbReference type="EMBL" id="JABWDY010012593">
    <property type="protein sequence ID" value="KAF5199005.1"/>
    <property type="molecule type" value="Genomic_DNA"/>
</dbReference>
<gene>
    <name evidence="2" type="ORF">FRX31_011409</name>
</gene>
<dbReference type="Proteomes" id="UP000554482">
    <property type="component" value="Unassembled WGS sequence"/>
</dbReference>